<keyword evidence="12" id="KW-1185">Reference proteome</keyword>
<keyword evidence="8" id="KW-0496">Mitochondrion</keyword>
<dbReference type="InterPro" id="IPR037930">
    <property type="entry name" value="Tom40"/>
</dbReference>
<keyword evidence="9" id="KW-0472">Membrane</keyword>
<dbReference type="OMA" id="TRFNYRW"/>
<evidence type="ECO:0000256" key="3">
    <source>
        <dbReference type="ARBA" id="ARBA00022448"/>
    </source>
</evidence>
<accession>E0VPV5</accession>
<proteinExistence type="inferred from homology"/>
<evidence type="ECO:0000256" key="2">
    <source>
        <dbReference type="ARBA" id="ARBA00010510"/>
    </source>
</evidence>
<dbReference type="Gene3D" id="2.40.160.10">
    <property type="entry name" value="Porin"/>
    <property type="match status" value="1"/>
</dbReference>
<evidence type="ECO:0000256" key="8">
    <source>
        <dbReference type="ARBA" id="ARBA00023128"/>
    </source>
</evidence>
<dbReference type="GO" id="GO:0008320">
    <property type="term" value="F:protein transmembrane transporter activity"/>
    <property type="evidence" value="ECO:0007669"/>
    <property type="project" value="InterPro"/>
</dbReference>
<dbReference type="Proteomes" id="UP000009046">
    <property type="component" value="Unassembled WGS sequence"/>
</dbReference>
<dbReference type="InParanoid" id="E0VPV5"/>
<evidence type="ECO:0000256" key="5">
    <source>
        <dbReference type="ARBA" id="ARBA00022692"/>
    </source>
</evidence>
<evidence type="ECO:0000256" key="6">
    <source>
        <dbReference type="ARBA" id="ARBA00022787"/>
    </source>
</evidence>
<dbReference type="CTD" id="8233471"/>
<dbReference type="InterPro" id="IPR027246">
    <property type="entry name" value="Porin_Euk/Tom40"/>
</dbReference>
<evidence type="ECO:0000256" key="7">
    <source>
        <dbReference type="ARBA" id="ARBA00022927"/>
    </source>
</evidence>
<dbReference type="VEuPathDB" id="VectorBase:PHUM366110"/>
<keyword evidence="4" id="KW-1134">Transmembrane beta strand</keyword>
<keyword evidence="5" id="KW-0812">Transmembrane</keyword>
<keyword evidence="7" id="KW-0653">Protein transport</keyword>
<evidence type="ECO:0000256" key="1">
    <source>
        <dbReference type="ARBA" id="ARBA00004374"/>
    </source>
</evidence>
<dbReference type="PANTHER" id="PTHR10802">
    <property type="entry name" value="MITOCHONDRIAL IMPORT RECEPTOR SUBUNIT TOM40"/>
    <property type="match status" value="1"/>
</dbReference>
<dbReference type="GeneID" id="8233471"/>
<dbReference type="Pfam" id="PF01459">
    <property type="entry name" value="Porin_3"/>
    <property type="match status" value="1"/>
</dbReference>
<dbReference type="InterPro" id="IPR023614">
    <property type="entry name" value="Porin_dom_sf"/>
</dbReference>
<comment type="similarity">
    <text evidence="2">Belongs to the Tom40 family.</text>
</comment>
<organism>
    <name type="scientific">Pediculus humanus subsp. corporis</name>
    <name type="common">Body louse</name>
    <dbReference type="NCBI Taxonomy" id="121224"/>
    <lineage>
        <taxon>Eukaryota</taxon>
        <taxon>Metazoa</taxon>
        <taxon>Ecdysozoa</taxon>
        <taxon>Arthropoda</taxon>
        <taxon>Hexapoda</taxon>
        <taxon>Insecta</taxon>
        <taxon>Pterygota</taxon>
        <taxon>Neoptera</taxon>
        <taxon>Paraneoptera</taxon>
        <taxon>Psocodea</taxon>
        <taxon>Troctomorpha</taxon>
        <taxon>Phthiraptera</taxon>
        <taxon>Anoplura</taxon>
        <taxon>Pediculidae</taxon>
        <taxon>Pediculus</taxon>
    </lineage>
</organism>
<dbReference type="EnsemblMetazoa" id="PHUM366110-RA">
    <property type="protein sequence ID" value="PHUM366110-PA"/>
    <property type="gene ID" value="PHUM366110"/>
</dbReference>
<reference evidence="10" key="1">
    <citation type="submission" date="2007-04" db="EMBL/GenBank/DDBJ databases">
        <title>Annotation of Pediculus humanus corporis strain USDA.</title>
        <authorList>
            <person name="Kirkness E."/>
            <person name="Hannick L."/>
            <person name="Hass B."/>
            <person name="Bruggner R."/>
            <person name="Lawson D."/>
            <person name="Bidwell S."/>
            <person name="Joardar V."/>
            <person name="Caler E."/>
            <person name="Walenz B."/>
            <person name="Inman J."/>
            <person name="Schobel S."/>
            <person name="Galinsky K."/>
            <person name="Amedeo P."/>
            <person name="Strausberg R."/>
        </authorList>
    </citation>
    <scope>NUCLEOTIDE SEQUENCE</scope>
    <source>
        <strain evidence="10">USDA</strain>
    </source>
</reference>
<dbReference type="CDD" id="cd07305">
    <property type="entry name" value="Porin3_Tom40"/>
    <property type="match status" value="1"/>
</dbReference>
<evidence type="ECO:0000313" key="10">
    <source>
        <dbReference type="EMBL" id="EEB15411.1"/>
    </source>
</evidence>
<reference evidence="11" key="3">
    <citation type="submission" date="2020-05" db="UniProtKB">
        <authorList>
            <consortium name="EnsemblMetazoa"/>
        </authorList>
    </citation>
    <scope>IDENTIFICATION</scope>
    <source>
        <strain evidence="11">USDA</strain>
    </source>
</reference>
<evidence type="ECO:0000256" key="9">
    <source>
        <dbReference type="ARBA" id="ARBA00023136"/>
    </source>
</evidence>
<protein>
    <submittedName>
        <fullName evidence="10">Mitochondrial import receptor subunit TOM40, putative</fullName>
    </submittedName>
</protein>
<dbReference type="EMBL" id="AAZO01004262">
    <property type="status" value="NOT_ANNOTATED_CDS"/>
    <property type="molecule type" value="Genomic_DNA"/>
</dbReference>
<gene>
    <name evidence="11" type="primary">8233471</name>
    <name evidence="10" type="ORF">Phum_PHUM366110</name>
</gene>
<evidence type="ECO:0000313" key="11">
    <source>
        <dbReference type="EnsemblMetazoa" id="PHUM366110-PA"/>
    </source>
</evidence>
<keyword evidence="10" id="KW-0675">Receptor</keyword>
<dbReference type="KEGG" id="phu:Phum_PHUM366110"/>
<dbReference type="STRING" id="121224.E0VPV5"/>
<name>E0VPV5_PEDHC</name>
<sequence>MGNVFAASGPAGGSFAAPDPPPPPGLEKMKKIQMNFQIPIFIKERGVIIVYVFPLNFDGVKFMVNKGLSNHFQISHTIHLSSVTPAGYRFGATYVGTKHVGPHEAYPILLGDIDPSGNMNANILHQLTDRIKVKLACQFSTLKNKPISATQLQTDFRGNQFSSSFTVANLDIVNESGLVVAHYLRSVSKKVALGAELAYQFGPHVPGNEIALLSLAGRYDGAESAFSGTIGAHALHLCFYQKASEQLQLGCELETNFRMGESTATIGYQIDLPKVDLVFRGMIDSNWNVGGVLEKKLGPLPFTFSLSGMVNHYKQNFRLGCGFVIG</sequence>
<dbReference type="AlphaFoldDB" id="E0VPV5"/>
<keyword evidence="3" id="KW-0813">Transport</keyword>
<evidence type="ECO:0000256" key="4">
    <source>
        <dbReference type="ARBA" id="ARBA00022452"/>
    </source>
</evidence>
<comment type="subcellular location">
    <subcellularLocation>
        <location evidence="1">Mitochondrion outer membrane</location>
        <topology evidence="1">Multi-pass membrane protein</topology>
    </subcellularLocation>
</comment>
<dbReference type="EMBL" id="DS235379">
    <property type="protein sequence ID" value="EEB15411.1"/>
    <property type="molecule type" value="Genomic_DNA"/>
</dbReference>
<keyword evidence="6" id="KW-1000">Mitochondrion outer membrane</keyword>
<dbReference type="GO" id="GO:0005741">
    <property type="term" value="C:mitochondrial outer membrane"/>
    <property type="evidence" value="ECO:0007669"/>
    <property type="project" value="UniProtKB-SubCell"/>
</dbReference>
<reference evidence="10" key="2">
    <citation type="submission" date="2007-04" db="EMBL/GenBank/DDBJ databases">
        <title>The genome of the human body louse.</title>
        <authorList>
            <consortium name="The Human Body Louse Genome Consortium"/>
            <person name="Kirkness E."/>
            <person name="Walenz B."/>
            <person name="Hass B."/>
            <person name="Bruggner R."/>
            <person name="Strausberg R."/>
        </authorList>
    </citation>
    <scope>NUCLEOTIDE SEQUENCE</scope>
    <source>
        <strain evidence="10">USDA</strain>
    </source>
</reference>
<evidence type="ECO:0000313" key="12">
    <source>
        <dbReference type="Proteomes" id="UP000009046"/>
    </source>
</evidence>
<dbReference type="GO" id="GO:0030150">
    <property type="term" value="P:protein import into mitochondrial matrix"/>
    <property type="evidence" value="ECO:0007669"/>
    <property type="project" value="InterPro"/>
</dbReference>
<dbReference type="FunCoup" id="E0VPV5">
    <property type="interactions" value="1891"/>
</dbReference>
<dbReference type="OrthoDB" id="19656at2759"/>
<dbReference type="RefSeq" id="XP_002428149.1">
    <property type="nucleotide sequence ID" value="XM_002428104.1"/>
</dbReference>
<dbReference type="eggNOG" id="KOG3296">
    <property type="taxonomic scope" value="Eukaryota"/>
</dbReference>
<dbReference type="HOGENOM" id="CLU_054399_0_0_1"/>